<dbReference type="InterPro" id="IPR050483">
    <property type="entry name" value="CoA-transferase_III_domain"/>
</dbReference>
<dbReference type="GO" id="GO:0008410">
    <property type="term" value="F:CoA-transferase activity"/>
    <property type="evidence" value="ECO:0007669"/>
    <property type="project" value="TreeGrafter"/>
</dbReference>
<evidence type="ECO:0000256" key="2">
    <source>
        <dbReference type="SAM" id="MobiDB-lite"/>
    </source>
</evidence>
<dbReference type="InterPro" id="IPR044855">
    <property type="entry name" value="CoA-Trfase_III_dom3_sf"/>
</dbReference>
<reference evidence="4" key="1">
    <citation type="submission" date="2018-02" db="EMBL/GenBank/DDBJ databases">
        <title>Draft genome sequencing of Rhodococcus opacus KU647198.</title>
        <authorList>
            <person name="Zheng B.-X."/>
        </authorList>
    </citation>
    <scope>NUCLEOTIDE SEQUENCE [LARGE SCALE GENOMIC DNA]</scope>
    <source>
        <strain evidence="4">04-OD7</strain>
    </source>
</reference>
<name>A0A2S8IPC5_RHOOP</name>
<evidence type="ECO:0000313" key="4">
    <source>
        <dbReference type="Proteomes" id="UP000239290"/>
    </source>
</evidence>
<keyword evidence="1 3" id="KW-0808">Transferase</keyword>
<evidence type="ECO:0000256" key="1">
    <source>
        <dbReference type="ARBA" id="ARBA00022679"/>
    </source>
</evidence>
<dbReference type="Gene3D" id="3.40.50.10540">
    <property type="entry name" value="Crotonobetainyl-coa:carnitine coa-transferase, domain 1"/>
    <property type="match status" value="1"/>
</dbReference>
<evidence type="ECO:0000313" key="3">
    <source>
        <dbReference type="EMBL" id="PQP16539.1"/>
    </source>
</evidence>
<dbReference type="SUPFAM" id="SSF89796">
    <property type="entry name" value="CoA-transferase family III (CaiB/BaiF)"/>
    <property type="match status" value="1"/>
</dbReference>
<dbReference type="AlphaFoldDB" id="A0A2S8IPC5"/>
<dbReference type="Gene3D" id="3.30.1540.10">
    <property type="entry name" value="formyl-coa transferase, domain 3"/>
    <property type="match status" value="1"/>
</dbReference>
<protein>
    <submittedName>
        <fullName evidence="3">Formyl-CoA transferase</fullName>
    </submittedName>
</protein>
<gene>
    <name evidence="3" type="ORF">C5613_36265</name>
</gene>
<feature type="compositionally biased region" description="Basic and acidic residues" evidence="2">
    <location>
        <begin position="370"/>
        <end position="380"/>
    </location>
</feature>
<dbReference type="PANTHER" id="PTHR48207">
    <property type="entry name" value="SUCCINATE--HYDROXYMETHYLGLUTARATE COA-TRANSFERASE"/>
    <property type="match status" value="1"/>
</dbReference>
<organism evidence="3 4">
    <name type="scientific">Rhodococcus opacus</name>
    <name type="common">Nocardia opaca</name>
    <dbReference type="NCBI Taxonomy" id="37919"/>
    <lineage>
        <taxon>Bacteria</taxon>
        <taxon>Bacillati</taxon>
        <taxon>Actinomycetota</taxon>
        <taxon>Actinomycetes</taxon>
        <taxon>Mycobacteriales</taxon>
        <taxon>Nocardiaceae</taxon>
        <taxon>Rhodococcus</taxon>
    </lineage>
</organism>
<dbReference type="InterPro" id="IPR023606">
    <property type="entry name" value="CoA-Trfase_III_dom_1_sf"/>
</dbReference>
<dbReference type="PANTHER" id="PTHR48207:SF3">
    <property type="entry name" value="SUCCINATE--HYDROXYMETHYLGLUTARATE COA-TRANSFERASE"/>
    <property type="match status" value="1"/>
</dbReference>
<dbReference type="Pfam" id="PF02515">
    <property type="entry name" value="CoA_transf_3"/>
    <property type="match status" value="1"/>
</dbReference>
<dbReference type="InterPro" id="IPR003673">
    <property type="entry name" value="CoA-Trfase_fam_III"/>
</dbReference>
<comment type="caution">
    <text evidence="3">The sequence shown here is derived from an EMBL/GenBank/DDBJ whole genome shotgun (WGS) entry which is preliminary data.</text>
</comment>
<dbReference type="Proteomes" id="UP000239290">
    <property type="component" value="Unassembled WGS sequence"/>
</dbReference>
<proteinExistence type="predicted"/>
<dbReference type="EMBL" id="PUIO01000063">
    <property type="protein sequence ID" value="PQP16539.1"/>
    <property type="molecule type" value="Genomic_DNA"/>
</dbReference>
<feature type="region of interest" description="Disordered" evidence="2">
    <location>
        <begin position="361"/>
        <end position="380"/>
    </location>
</feature>
<accession>A0A2S8IPC5</accession>
<sequence>MMSYPSGTYPVAGPLNGIKIIAFEHAWAAPYGTMMLADMGADVVKVEPPGTGDHVRAWTRNDLDGLSPHFLAVNRNKRSIVLDLKSPEGLATAKRLIAEADAVVENFSPGVMRKLGLDYDTLTESHPDLVYCSVSGFGETGPYSDRRAYDLLIQAEGGLLSVTGTDEESPAKVGTAVVDVLAAMVAAFSVASALRGKEALGQGRYIDVSMLDVAASTMAFNIFSYGLSGVMPKPIGTAHPLLAPYEVYSTATTPVAIAILTEAHWATFCSVLEREDLCTQTEFATAPMRVSNRELLNEQLRPIFDKWDGPELVDTLAGAGLACASVNDVAAILEHPQLHDRDFFSEWNVRGHDLIAPGAPWRMTGNAKQPQDRLPADRPGQHTADILRDWIGADSAEIDDLSARGALG</sequence>